<feature type="compositionally biased region" description="Basic and acidic residues" evidence="3">
    <location>
        <begin position="348"/>
        <end position="365"/>
    </location>
</feature>
<dbReference type="InterPro" id="IPR051876">
    <property type="entry name" value="ODA-DC/CCD"/>
</dbReference>
<reference evidence="5 6" key="1">
    <citation type="submission" date="2020-04" db="EMBL/GenBank/DDBJ databases">
        <authorList>
            <person name="Alioto T."/>
            <person name="Alioto T."/>
            <person name="Gomez Garrido J."/>
        </authorList>
    </citation>
    <scope>NUCLEOTIDE SEQUENCE [LARGE SCALE GENOMIC DNA]</scope>
</reference>
<accession>A0A8S1BPZ6</accession>
<evidence type="ECO:0000256" key="1">
    <source>
        <dbReference type="ARBA" id="ARBA00023054"/>
    </source>
</evidence>
<evidence type="ECO:0000259" key="4">
    <source>
        <dbReference type="Pfam" id="PF21773"/>
    </source>
</evidence>
<evidence type="ECO:0000313" key="5">
    <source>
        <dbReference type="EMBL" id="CAB3359112.1"/>
    </source>
</evidence>
<comment type="caution">
    <text evidence="5">The sequence shown here is derived from an EMBL/GenBank/DDBJ whole genome shotgun (WGS) entry which is preliminary data.</text>
</comment>
<gene>
    <name evidence="5" type="ORF">CLODIP_2_CD05256</name>
</gene>
<dbReference type="InterPro" id="IPR049258">
    <property type="entry name" value="ODAD1_CC"/>
</dbReference>
<keyword evidence="6" id="KW-1185">Reference proteome</keyword>
<feature type="coiled-coil region" evidence="2">
    <location>
        <begin position="16"/>
        <end position="143"/>
    </location>
</feature>
<dbReference type="AlphaFoldDB" id="A0A8S1BPZ6"/>
<sequence length="493" mass="57567">MSAKYPQKTQEEIEMEQMAQAELARLQRQYRIMEEDRANYAEETRIILNRQRRQIAALEREKKQLLMSPEYASLKVARRRASSCSRLLERQLNKYEEMEERIQEQKEINDEWRLKIQTVEKEIDQLRRKSESEICQRESLKAAERNESLLKNRLHHASVHLNSILSGSKFLREELDHLLLERAQFNIRFEKLAQQLAEGKKLAAELTDAATQAYDQREEAQSRLQMLKEQEQIDVDRYKADTNVLQRQLDSVAKLFNFLATKGQKRTTAHLEAQEALRQINQREAMEKLLQAYAASMKEIQEFSNEQDVDKLAALFTKQEEENFALFNYVNELNSELEALEEKVEDARREFEAHQRQQKRQEQQRQDNMTELQNNLEAAKKKSQQAEVELAVADEELGQLLKKVHRLFSLVFTDPPPILQLIGGDAVVTSENVCLYLELLQENATSIREIALKTAEPDHEEESSTTQSIAARPQKQRASFPMFKDSSKSADEK</sequence>
<evidence type="ECO:0000313" key="6">
    <source>
        <dbReference type="Proteomes" id="UP000494165"/>
    </source>
</evidence>
<feature type="domain" description="ODAD1 central coiled coil region" evidence="4">
    <location>
        <begin position="147"/>
        <end position="423"/>
    </location>
</feature>
<dbReference type="Pfam" id="PF21773">
    <property type="entry name" value="ODAD1_CC"/>
    <property type="match status" value="1"/>
</dbReference>
<protein>
    <recommendedName>
        <fullName evidence="4">ODAD1 central coiled coil region domain-containing protein</fullName>
    </recommendedName>
</protein>
<dbReference type="OrthoDB" id="6766775at2759"/>
<evidence type="ECO:0000256" key="3">
    <source>
        <dbReference type="SAM" id="MobiDB-lite"/>
    </source>
</evidence>
<feature type="region of interest" description="Disordered" evidence="3">
    <location>
        <begin position="454"/>
        <end position="493"/>
    </location>
</feature>
<dbReference type="PANTHER" id="PTHR21694:SF18">
    <property type="entry name" value="COILED-COIL DOMAIN-CONTAINING PROTEIN 63"/>
    <property type="match status" value="1"/>
</dbReference>
<evidence type="ECO:0000256" key="2">
    <source>
        <dbReference type="SAM" id="Coils"/>
    </source>
</evidence>
<organism evidence="5 6">
    <name type="scientific">Cloeon dipterum</name>
    <dbReference type="NCBI Taxonomy" id="197152"/>
    <lineage>
        <taxon>Eukaryota</taxon>
        <taxon>Metazoa</taxon>
        <taxon>Ecdysozoa</taxon>
        <taxon>Arthropoda</taxon>
        <taxon>Hexapoda</taxon>
        <taxon>Insecta</taxon>
        <taxon>Pterygota</taxon>
        <taxon>Palaeoptera</taxon>
        <taxon>Ephemeroptera</taxon>
        <taxon>Pisciforma</taxon>
        <taxon>Baetidae</taxon>
        <taxon>Cloeon</taxon>
    </lineage>
</organism>
<dbReference type="Proteomes" id="UP000494165">
    <property type="component" value="Unassembled WGS sequence"/>
</dbReference>
<dbReference type="EMBL" id="CADEPI010000001">
    <property type="protein sequence ID" value="CAB3359112.1"/>
    <property type="molecule type" value="Genomic_DNA"/>
</dbReference>
<proteinExistence type="predicted"/>
<name>A0A8S1BPZ6_9INSE</name>
<keyword evidence="1 2" id="KW-0175">Coiled coil</keyword>
<feature type="region of interest" description="Disordered" evidence="3">
    <location>
        <begin position="348"/>
        <end position="369"/>
    </location>
</feature>
<feature type="coiled-coil region" evidence="2">
    <location>
        <begin position="203"/>
        <end position="230"/>
    </location>
</feature>
<dbReference type="PANTHER" id="PTHR21694">
    <property type="entry name" value="COILED-COIL DOMAIN-CONTAINING PROTEIN 63"/>
    <property type="match status" value="1"/>
</dbReference>